<dbReference type="InterPro" id="IPR011946">
    <property type="entry name" value="Integrase_integron-type"/>
</dbReference>
<dbReference type="Pfam" id="PF13495">
    <property type="entry name" value="Phage_int_SAM_4"/>
    <property type="match status" value="1"/>
</dbReference>
<dbReference type="InterPro" id="IPR050090">
    <property type="entry name" value="Tyrosine_recombinase_XerCD"/>
</dbReference>
<evidence type="ECO:0000256" key="5">
    <source>
        <dbReference type="PROSITE-ProRule" id="PRU01248"/>
    </source>
</evidence>
<dbReference type="InterPro" id="IPR044068">
    <property type="entry name" value="CB"/>
</dbReference>
<evidence type="ECO:0000259" key="7">
    <source>
        <dbReference type="PROSITE" id="PS51900"/>
    </source>
</evidence>
<feature type="domain" description="Tyr recombinase" evidence="6">
    <location>
        <begin position="100"/>
        <end position="335"/>
    </location>
</feature>
<sequence>MASQFMQAICEHMTMRGYSRKTIKAYCYWIKYFIHFHKLKHPEQMHAAEVISFLSHLANQQKVAINTQKVALNALAYLYNQFIKQPLGDLGFSYATRSRKIPSVLNHSEAISVINEIDPKYQLFFRLLYGSGLRVSECLRLRVQDIDLKQGSLTVHDGKGNKDRVTIVSFSLTEAIQDKISQVADLLAKDNLNGFGPSLPHRLGKKYPSAYRQLAWMYLFPSKSVTQHPESGIVCRHHLHDSVLRKTLKKATNSNKLRHKRISCHTFRHSFATQLLKSGSDIRTVQELLGHSFATQLLKSGSDIRTVQELLGHSDVKTTQIYTHVIGQHFSGTTSPLDGL</sequence>
<reference evidence="9" key="1">
    <citation type="submission" date="2016-07" db="EMBL/GenBank/DDBJ databases">
        <title>Nontailed viruses are major unrecognized killers of bacteria in the ocean.</title>
        <authorList>
            <person name="Kauffman K."/>
            <person name="Hussain F."/>
            <person name="Yang J."/>
            <person name="Arevalo P."/>
            <person name="Brown J."/>
            <person name="Cutler M."/>
            <person name="Kelly L."/>
            <person name="Polz M.F."/>
        </authorList>
    </citation>
    <scope>NUCLEOTIDE SEQUENCE [LARGE SCALE GENOMIC DNA]</scope>
    <source>
        <strain evidence="9">10N.286.55.C1</strain>
    </source>
</reference>
<comment type="similarity">
    <text evidence="1">Belongs to the 'phage' integrase family.</text>
</comment>
<evidence type="ECO:0000256" key="1">
    <source>
        <dbReference type="ARBA" id="ARBA00008857"/>
    </source>
</evidence>
<evidence type="ECO:0000256" key="2">
    <source>
        <dbReference type="ARBA" id="ARBA00022908"/>
    </source>
</evidence>
<dbReference type="Proteomes" id="UP000235778">
    <property type="component" value="Unassembled WGS sequence"/>
</dbReference>
<keyword evidence="2" id="KW-0229">DNA integration</keyword>
<dbReference type="GO" id="GO:0006310">
    <property type="term" value="P:DNA recombination"/>
    <property type="evidence" value="ECO:0007669"/>
    <property type="project" value="UniProtKB-KW"/>
</dbReference>
<dbReference type="InterPro" id="IPR013762">
    <property type="entry name" value="Integrase-like_cat_sf"/>
</dbReference>
<dbReference type="AlphaFoldDB" id="A0A2N7C6I0"/>
<keyword evidence="4" id="KW-0233">DNA recombination</keyword>
<accession>A0A2N7C6I0</accession>
<dbReference type="RefSeq" id="WP_102290404.1">
    <property type="nucleotide sequence ID" value="NZ_MCSI01000028.1"/>
</dbReference>
<dbReference type="PANTHER" id="PTHR30349:SF64">
    <property type="entry name" value="PROPHAGE INTEGRASE INTD-RELATED"/>
    <property type="match status" value="1"/>
</dbReference>
<evidence type="ECO:0000256" key="3">
    <source>
        <dbReference type="ARBA" id="ARBA00023125"/>
    </source>
</evidence>
<feature type="domain" description="Core-binding (CB)" evidence="7">
    <location>
        <begin position="1"/>
        <end position="83"/>
    </location>
</feature>
<dbReference type="InterPro" id="IPR010998">
    <property type="entry name" value="Integrase_recombinase_N"/>
</dbReference>
<dbReference type="PROSITE" id="PS51900">
    <property type="entry name" value="CB"/>
    <property type="match status" value="1"/>
</dbReference>
<dbReference type="GO" id="GO:0015074">
    <property type="term" value="P:DNA integration"/>
    <property type="evidence" value="ECO:0007669"/>
    <property type="project" value="UniProtKB-KW"/>
</dbReference>
<dbReference type="InterPro" id="IPR002104">
    <property type="entry name" value="Integrase_catalytic"/>
</dbReference>
<name>A0A2N7C6I0_9VIBR</name>
<organism evidence="8 9">
    <name type="scientific">Vibrio lentus</name>
    <dbReference type="NCBI Taxonomy" id="136468"/>
    <lineage>
        <taxon>Bacteria</taxon>
        <taxon>Pseudomonadati</taxon>
        <taxon>Pseudomonadota</taxon>
        <taxon>Gammaproteobacteria</taxon>
        <taxon>Vibrionales</taxon>
        <taxon>Vibrionaceae</taxon>
        <taxon>Vibrio</taxon>
    </lineage>
</organism>
<evidence type="ECO:0000259" key="6">
    <source>
        <dbReference type="PROSITE" id="PS51898"/>
    </source>
</evidence>
<dbReference type="NCBIfam" id="TIGR02249">
    <property type="entry name" value="integrase_gron"/>
    <property type="match status" value="1"/>
</dbReference>
<gene>
    <name evidence="8" type="ORF">BCV30_21735</name>
</gene>
<evidence type="ECO:0000313" key="9">
    <source>
        <dbReference type="Proteomes" id="UP000235778"/>
    </source>
</evidence>
<dbReference type="Gene3D" id="1.10.443.10">
    <property type="entry name" value="Intergrase catalytic core"/>
    <property type="match status" value="2"/>
</dbReference>
<dbReference type="InterPro" id="IPR004107">
    <property type="entry name" value="Integrase_SAM-like_N"/>
</dbReference>
<keyword evidence="3 5" id="KW-0238">DNA-binding</keyword>
<protein>
    <submittedName>
        <fullName evidence="8">Recombinase XerD</fullName>
    </submittedName>
</protein>
<proteinExistence type="inferred from homology"/>
<dbReference type="PROSITE" id="PS51898">
    <property type="entry name" value="TYR_RECOMBINASE"/>
    <property type="match status" value="1"/>
</dbReference>
<dbReference type="SUPFAM" id="SSF56349">
    <property type="entry name" value="DNA breaking-rejoining enzymes"/>
    <property type="match status" value="2"/>
</dbReference>
<dbReference type="Gene3D" id="1.10.150.130">
    <property type="match status" value="1"/>
</dbReference>
<dbReference type="PANTHER" id="PTHR30349">
    <property type="entry name" value="PHAGE INTEGRASE-RELATED"/>
    <property type="match status" value="1"/>
</dbReference>
<evidence type="ECO:0000256" key="4">
    <source>
        <dbReference type="ARBA" id="ARBA00023172"/>
    </source>
</evidence>
<dbReference type="GO" id="GO:0003677">
    <property type="term" value="F:DNA binding"/>
    <property type="evidence" value="ECO:0007669"/>
    <property type="project" value="UniProtKB-UniRule"/>
</dbReference>
<dbReference type="Pfam" id="PF00589">
    <property type="entry name" value="Phage_integrase"/>
    <property type="match status" value="1"/>
</dbReference>
<dbReference type="EMBL" id="MCSI01000028">
    <property type="protein sequence ID" value="PME72333.1"/>
    <property type="molecule type" value="Genomic_DNA"/>
</dbReference>
<comment type="caution">
    <text evidence="8">The sequence shown here is derived from an EMBL/GenBank/DDBJ whole genome shotgun (WGS) entry which is preliminary data.</text>
</comment>
<dbReference type="InterPro" id="IPR011010">
    <property type="entry name" value="DNA_brk_join_enz"/>
</dbReference>
<evidence type="ECO:0000313" key="8">
    <source>
        <dbReference type="EMBL" id="PME72333.1"/>
    </source>
</evidence>